<keyword evidence="1" id="KW-0648">Protein biosynthesis</keyword>
<evidence type="ECO:0000313" key="1">
    <source>
        <dbReference type="EMBL" id="THD22586.1"/>
    </source>
</evidence>
<organism evidence="1 2">
    <name type="scientific">Fasciola hepatica</name>
    <name type="common">Liver fluke</name>
    <dbReference type="NCBI Taxonomy" id="6192"/>
    <lineage>
        <taxon>Eukaryota</taxon>
        <taxon>Metazoa</taxon>
        <taxon>Spiralia</taxon>
        <taxon>Lophotrochozoa</taxon>
        <taxon>Platyhelminthes</taxon>
        <taxon>Trematoda</taxon>
        <taxon>Digenea</taxon>
        <taxon>Plagiorchiida</taxon>
        <taxon>Echinostomata</taxon>
        <taxon>Echinostomatoidea</taxon>
        <taxon>Fasciolidae</taxon>
        <taxon>Fasciola</taxon>
    </lineage>
</organism>
<dbReference type="GO" id="GO:0016301">
    <property type="term" value="F:kinase activity"/>
    <property type="evidence" value="ECO:0007669"/>
    <property type="project" value="UniProtKB-KW"/>
</dbReference>
<dbReference type="EMBL" id="JXXN02002658">
    <property type="protein sequence ID" value="THD22586.1"/>
    <property type="molecule type" value="Genomic_DNA"/>
</dbReference>
<comment type="caution">
    <text evidence="1">The sequence shown here is derived from an EMBL/GenBank/DDBJ whole genome shotgun (WGS) entry which is preliminary data.</text>
</comment>
<evidence type="ECO:0000313" key="2">
    <source>
        <dbReference type="Proteomes" id="UP000230066"/>
    </source>
</evidence>
<keyword evidence="1" id="KW-0808">Transferase</keyword>
<keyword evidence="1" id="KW-0251">Elongation factor</keyword>
<keyword evidence="2" id="KW-1185">Reference proteome</keyword>
<keyword evidence="1" id="KW-0418">Kinase</keyword>
<reference evidence="1" key="1">
    <citation type="submission" date="2019-03" db="EMBL/GenBank/DDBJ databases">
        <title>Improved annotation for the trematode Fasciola hepatica.</title>
        <authorList>
            <person name="Choi Y.-J."/>
            <person name="Martin J."/>
            <person name="Mitreva M."/>
        </authorList>
    </citation>
    <scope>NUCLEOTIDE SEQUENCE [LARGE SCALE GENOMIC DNA]</scope>
</reference>
<accession>A0A2H1C5R5</accession>
<sequence length="119" mass="12742">MVRFLGQSIDWTAVLFHERPAAQIGCLEAMNVTANYYLGLPAQLMLNCSINPNQSALCSGVDYLGRAAGGGERRFMISFSRFLEVSASLSGSRHAVSITAGPDAFLLLPALTFASRDAV</sequence>
<dbReference type="Proteomes" id="UP000230066">
    <property type="component" value="Unassembled WGS sequence"/>
</dbReference>
<protein>
    <submittedName>
        <fullName evidence="1">Eukaryotic elongation factor 2 kinase (Eef-2 kinase)</fullName>
    </submittedName>
</protein>
<dbReference type="GO" id="GO:0003746">
    <property type="term" value="F:translation elongation factor activity"/>
    <property type="evidence" value="ECO:0007669"/>
    <property type="project" value="UniProtKB-KW"/>
</dbReference>
<dbReference type="AlphaFoldDB" id="A0A2H1C5R5"/>
<proteinExistence type="predicted"/>
<name>A0A2H1C5R5_FASHE</name>
<gene>
    <name evidence="1" type="ORF">D915_006867</name>
</gene>